<evidence type="ECO:0000313" key="3">
    <source>
        <dbReference type="Proteomes" id="UP000036045"/>
    </source>
</evidence>
<comment type="caution">
    <text evidence="1">The sequence shown here is derived from an EMBL/GenBank/DDBJ whole genome shotgun (WGS) entry which is preliminary data.</text>
</comment>
<dbReference type="PATRIC" id="fig|1397.4.peg.1320"/>
<dbReference type="Pfam" id="PF14460">
    <property type="entry name" value="Prok-E2_D"/>
    <property type="match status" value="1"/>
</dbReference>
<keyword evidence="3" id="KW-1185">Reference proteome</keyword>
<evidence type="ECO:0000313" key="2">
    <source>
        <dbReference type="EMBL" id="MBR8669624.1"/>
    </source>
</evidence>
<reference evidence="2" key="2">
    <citation type="submission" date="2021-04" db="EMBL/GenBank/DDBJ databases">
        <title>Genomic analysis of electroactive and textile dye degrading Bacillus circulans strain: DC10 isolated from constructed wetland-microbial fuel cells treating textile dye wastewaters.</title>
        <authorList>
            <person name="Patel D.U."/>
            <person name="Desai C.R."/>
        </authorList>
    </citation>
    <scope>NUCLEOTIDE SEQUENCE</scope>
    <source>
        <strain evidence="2">DC10</strain>
    </source>
</reference>
<sequence length="237" mass="27374">MDIIFRLSDEPQHLNAQVEVLQITSDFNNTLESLDQMIKLNGRMVEGLYNITLPNLFSILQESIEDYIIDSQTPILPKNCVKHVWINELVKHQLVYIEVPKQQLDMRYGKTLFKQVGLPRLIFLYEVMEKKVKLKNIVAVKGSKFLTKDKEVFLFPFSHVSLDGHVCMGGNTFPEIDDIYQLNSLHLLFLQAPFGEDYGAKTTTNLSVAALFKKYENKQFDDEILLPHSKIQILENL</sequence>
<evidence type="ECO:0000313" key="1">
    <source>
        <dbReference type="EMBL" id="KLV25597.1"/>
    </source>
</evidence>
<protein>
    <submittedName>
        <fullName evidence="1">Uncharacterized protein</fullName>
    </submittedName>
</protein>
<dbReference type="EMBL" id="LDPH01000015">
    <property type="protein sequence ID" value="KLV25597.1"/>
    <property type="molecule type" value="Genomic_DNA"/>
</dbReference>
<dbReference type="InterPro" id="IPR032787">
    <property type="entry name" value="Prok-E2_D"/>
</dbReference>
<organism evidence="1 3">
    <name type="scientific">Niallia circulans</name>
    <name type="common">Bacillus circulans</name>
    <dbReference type="NCBI Taxonomy" id="1397"/>
    <lineage>
        <taxon>Bacteria</taxon>
        <taxon>Bacillati</taxon>
        <taxon>Bacillota</taxon>
        <taxon>Bacilli</taxon>
        <taxon>Bacillales</taxon>
        <taxon>Bacillaceae</taxon>
        <taxon>Niallia</taxon>
    </lineage>
</organism>
<dbReference type="RefSeq" id="WP_047943229.1">
    <property type="nucleotide sequence ID" value="NZ_JAGTPX020000007.1"/>
</dbReference>
<dbReference type="AlphaFoldDB" id="A0A0J1II43"/>
<proteinExistence type="predicted"/>
<reference evidence="1 3" key="1">
    <citation type="submission" date="2015-05" db="EMBL/GenBank/DDBJ databases">
        <title>Whole genome sequence and identification of bacterial endophytes from Costus igneus.</title>
        <authorList>
            <person name="Lee Y.P."/>
            <person name="Gan H.M."/>
            <person name="Eng W."/>
            <person name="Wheatley M.S."/>
            <person name="Caraballo A."/>
            <person name="Polter S."/>
            <person name="Savka M.A."/>
            <person name="Hudson A.O."/>
        </authorList>
    </citation>
    <scope>NUCLEOTIDE SEQUENCE [LARGE SCALE GENOMIC DNA]</scope>
    <source>
        <strain evidence="1 3">RIT379</strain>
    </source>
</reference>
<dbReference type="EMBL" id="JAGTPX010000006">
    <property type="protein sequence ID" value="MBR8669624.1"/>
    <property type="molecule type" value="Genomic_DNA"/>
</dbReference>
<name>A0A0J1II43_NIACI</name>
<dbReference type="OrthoDB" id="1955591at2"/>
<accession>A0A0J1II43</accession>
<dbReference type="Proteomes" id="UP000036045">
    <property type="component" value="Unassembled WGS sequence"/>
</dbReference>
<gene>
    <name evidence="1" type="ORF">ABW02_15655</name>
    <name evidence="2" type="ORF">KD144_08720</name>
</gene>